<organism evidence="2 3">
    <name type="scientific">Smittium mucronatum</name>
    <dbReference type="NCBI Taxonomy" id="133383"/>
    <lineage>
        <taxon>Eukaryota</taxon>
        <taxon>Fungi</taxon>
        <taxon>Fungi incertae sedis</taxon>
        <taxon>Zoopagomycota</taxon>
        <taxon>Kickxellomycotina</taxon>
        <taxon>Harpellomycetes</taxon>
        <taxon>Harpellales</taxon>
        <taxon>Legeriomycetaceae</taxon>
        <taxon>Smittium</taxon>
    </lineage>
</organism>
<dbReference type="Proteomes" id="UP000187455">
    <property type="component" value="Unassembled WGS sequence"/>
</dbReference>
<proteinExistence type="predicted"/>
<name>A0A1R0H5U2_9FUNG</name>
<feature type="chain" id="PRO_5012073709" evidence="1">
    <location>
        <begin position="20"/>
        <end position="66"/>
    </location>
</feature>
<evidence type="ECO:0000313" key="3">
    <source>
        <dbReference type="Proteomes" id="UP000187455"/>
    </source>
</evidence>
<accession>A0A1R0H5U2</accession>
<keyword evidence="1" id="KW-0732">Signal</keyword>
<sequence length="66" mass="7510">MIGSLISLTMLLSIKLKHSFTFAESSIISQVVGFCFFDLIYSNDNDQISLSNRFIMFRLGQSKNIK</sequence>
<evidence type="ECO:0000313" key="2">
    <source>
        <dbReference type="EMBL" id="OLY84458.1"/>
    </source>
</evidence>
<reference evidence="2 3" key="1">
    <citation type="journal article" date="2016" name="Mol. Biol. Evol.">
        <title>Genome-Wide Survey of Gut Fungi (Harpellales) Reveals the First Horizontally Transferred Ubiquitin Gene from a Mosquito Host.</title>
        <authorList>
            <person name="Wang Y."/>
            <person name="White M.M."/>
            <person name="Kvist S."/>
            <person name="Moncalvo J.M."/>
        </authorList>
    </citation>
    <scope>NUCLEOTIDE SEQUENCE [LARGE SCALE GENOMIC DNA]</scope>
    <source>
        <strain evidence="2 3">ALG-7-W6</strain>
    </source>
</reference>
<dbReference type="AlphaFoldDB" id="A0A1R0H5U2"/>
<dbReference type="EMBL" id="LSSL01000488">
    <property type="protein sequence ID" value="OLY84458.1"/>
    <property type="molecule type" value="Genomic_DNA"/>
</dbReference>
<evidence type="ECO:0000256" key="1">
    <source>
        <dbReference type="SAM" id="SignalP"/>
    </source>
</evidence>
<keyword evidence="3" id="KW-1185">Reference proteome</keyword>
<feature type="signal peptide" evidence="1">
    <location>
        <begin position="1"/>
        <end position="19"/>
    </location>
</feature>
<comment type="caution">
    <text evidence="2">The sequence shown here is derived from an EMBL/GenBank/DDBJ whole genome shotgun (WGS) entry which is preliminary data.</text>
</comment>
<protein>
    <submittedName>
        <fullName evidence="2">Uncharacterized protein</fullName>
    </submittedName>
</protein>
<gene>
    <name evidence="2" type="ORF">AYI68_g1380</name>
</gene>